<evidence type="ECO:0000256" key="3">
    <source>
        <dbReference type="ARBA" id="ARBA00022630"/>
    </source>
</evidence>
<keyword evidence="1 6" id="KW-0813">Transport</keyword>
<keyword evidence="9" id="KW-1185">Reference proteome</keyword>
<keyword evidence="6" id="KW-1278">Translocase</keyword>
<keyword evidence="5 6" id="KW-0249">Electron transport</keyword>
<comment type="function">
    <text evidence="6">Part of a membrane-bound complex that couples electron transfer with translocation of ions across the membrane.</text>
</comment>
<evidence type="ECO:0000259" key="7">
    <source>
        <dbReference type="SMART" id="SM00900"/>
    </source>
</evidence>
<dbReference type="STRING" id="1307839.L21SP5_03911"/>
<keyword evidence="6" id="KW-1133">Transmembrane helix</keyword>
<evidence type="ECO:0000313" key="8">
    <source>
        <dbReference type="EMBL" id="ALO17502.1"/>
    </source>
</evidence>
<dbReference type="InterPro" id="IPR010209">
    <property type="entry name" value="Ion_transpt_RnfG/RsxG"/>
</dbReference>
<keyword evidence="4 6" id="KW-0288">FMN</keyword>
<dbReference type="KEGG" id="blq:L21SP5_03911"/>
<evidence type="ECO:0000256" key="4">
    <source>
        <dbReference type="ARBA" id="ARBA00022643"/>
    </source>
</evidence>
<dbReference type="PIRSF" id="PIRSF006091">
    <property type="entry name" value="E_trnsport_RnfG"/>
    <property type="match status" value="1"/>
</dbReference>
<evidence type="ECO:0000256" key="6">
    <source>
        <dbReference type="HAMAP-Rule" id="MF_00479"/>
    </source>
</evidence>
<evidence type="ECO:0000256" key="1">
    <source>
        <dbReference type="ARBA" id="ARBA00022448"/>
    </source>
</evidence>
<dbReference type="RefSeq" id="WP_057954759.1">
    <property type="nucleotide sequence ID" value="NZ_CP013118.1"/>
</dbReference>
<dbReference type="NCBIfam" id="TIGR01947">
    <property type="entry name" value="rnfG"/>
    <property type="match status" value="1"/>
</dbReference>
<dbReference type="GO" id="GO:0005886">
    <property type="term" value="C:plasma membrane"/>
    <property type="evidence" value="ECO:0007669"/>
    <property type="project" value="UniProtKB-SubCell"/>
</dbReference>
<evidence type="ECO:0000256" key="5">
    <source>
        <dbReference type="ARBA" id="ARBA00022982"/>
    </source>
</evidence>
<dbReference type="EC" id="7.-.-.-" evidence="6"/>
<name>A0A0S2I5E5_9BACT</name>
<dbReference type="GO" id="GO:0010181">
    <property type="term" value="F:FMN binding"/>
    <property type="evidence" value="ECO:0007669"/>
    <property type="project" value="InterPro"/>
</dbReference>
<comment type="similarity">
    <text evidence="6">Belongs to the RnfG family.</text>
</comment>
<dbReference type="InterPro" id="IPR007329">
    <property type="entry name" value="FMN-bd"/>
</dbReference>
<organism evidence="8 9">
    <name type="scientific">Salinivirga cyanobacteriivorans</name>
    <dbReference type="NCBI Taxonomy" id="1307839"/>
    <lineage>
        <taxon>Bacteria</taxon>
        <taxon>Pseudomonadati</taxon>
        <taxon>Bacteroidota</taxon>
        <taxon>Bacteroidia</taxon>
        <taxon>Bacteroidales</taxon>
        <taxon>Salinivirgaceae</taxon>
        <taxon>Salinivirga</taxon>
    </lineage>
</organism>
<dbReference type="Pfam" id="PF04205">
    <property type="entry name" value="FMN_bind"/>
    <property type="match status" value="1"/>
</dbReference>
<proteinExistence type="inferred from homology"/>
<keyword evidence="6" id="KW-1003">Cell membrane</keyword>
<dbReference type="Gene3D" id="3.90.1010.20">
    <property type="match status" value="1"/>
</dbReference>
<dbReference type="HAMAP" id="MF_00479">
    <property type="entry name" value="RsxG_RnfG"/>
    <property type="match status" value="1"/>
</dbReference>
<dbReference type="EMBL" id="CP013118">
    <property type="protein sequence ID" value="ALO17502.1"/>
    <property type="molecule type" value="Genomic_DNA"/>
</dbReference>
<dbReference type="PANTHER" id="PTHR36118">
    <property type="entry name" value="ION-TRANSLOCATING OXIDOREDUCTASE COMPLEX SUBUNIT G"/>
    <property type="match status" value="1"/>
</dbReference>
<accession>A0A0S2I5E5</accession>
<dbReference type="Proteomes" id="UP000064893">
    <property type="component" value="Chromosome"/>
</dbReference>
<dbReference type="AlphaFoldDB" id="A0A0S2I5E5"/>
<dbReference type="PANTHER" id="PTHR36118:SF1">
    <property type="entry name" value="ION-TRANSLOCATING OXIDOREDUCTASE COMPLEX SUBUNIT G"/>
    <property type="match status" value="1"/>
</dbReference>
<dbReference type="PATRIC" id="fig|1307839.3.peg.4176"/>
<dbReference type="GO" id="GO:0009055">
    <property type="term" value="F:electron transfer activity"/>
    <property type="evidence" value="ECO:0007669"/>
    <property type="project" value="InterPro"/>
</dbReference>
<comment type="cofactor">
    <cofactor evidence="6">
        <name>FMN</name>
        <dbReference type="ChEBI" id="CHEBI:58210"/>
    </cofactor>
</comment>
<comment type="subunit">
    <text evidence="6">The complex is composed of six subunits: RnfA, RnfB, RnfC, RnfD, RnfE and RnfG.</text>
</comment>
<sequence length="192" mass="20993">MAKKESTFINMVVTLFAVTFIASATLGGIYEITKEPIAKAKLNKKLKAIQQVVPEFDNDPNSEMYTIETDNAEMPLEVYPAKKGDELVGVAVKTYTIKGYSGLIQLMVGFKPDGTINKISVLQHKETPGLGTKMAEASFKDQFYGKNPADFTLEVKKDGGDVDAITAATISSRAFCDAVQRAYDQYMKGGKK</sequence>
<keyword evidence="3 6" id="KW-0285">Flavoprotein</keyword>
<comment type="subcellular location">
    <subcellularLocation>
        <location evidence="6">Cell membrane</location>
        <topology evidence="6">Single-pass membrane protein</topology>
    </subcellularLocation>
</comment>
<evidence type="ECO:0000313" key="9">
    <source>
        <dbReference type="Proteomes" id="UP000064893"/>
    </source>
</evidence>
<gene>
    <name evidence="6 8" type="primary">rnfG</name>
    <name evidence="8" type="ORF">L21SP5_03911</name>
</gene>
<dbReference type="OrthoDB" id="9794010at2"/>
<keyword evidence="2 6" id="KW-0597">Phosphoprotein</keyword>
<dbReference type="GO" id="GO:0022900">
    <property type="term" value="P:electron transport chain"/>
    <property type="evidence" value="ECO:0007669"/>
    <property type="project" value="UniProtKB-UniRule"/>
</dbReference>
<reference evidence="8 9" key="1">
    <citation type="submission" date="2015-11" db="EMBL/GenBank/DDBJ databases">
        <title>Description and complete genome sequence of a novel strain predominating in hypersaline microbial mats and representing a new family of the Bacteriodetes phylum.</title>
        <authorList>
            <person name="Spring S."/>
            <person name="Bunk B."/>
            <person name="Sproer C."/>
            <person name="Klenk H.-P."/>
        </authorList>
    </citation>
    <scope>NUCLEOTIDE SEQUENCE [LARGE SCALE GENOMIC DNA]</scope>
    <source>
        <strain evidence="8 9">L21-Spi-D4</strain>
    </source>
</reference>
<feature type="modified residue" description="FMN phosphoryl threonine" evidence="6">
    <location>
        <position position="169"/>
    </location>
</feature>
<feature type="domain" description="FMN-binding" evidence="7">
    <location>
        <begin position="99"/>
        <end position="186"/>
    </location>
</feature>
<keyword evidence="6" id="KW-0472">Membrane</keyword>
<keyword evidence="6" id="KW-0812">Transmembrane</keyword>
<protein>
    <recommendedName>
        <fullName evidence="6">Ion-translocating oxidoreductase complex subunit G</fullName>
        <ecNumber evidence="6">7.-.-.-</ecNumber>
    </recommendedName>
    <alternativeName>
        <fullName evidence="6">Rnf electron transport complex subunit G</fullName>
    </alternativeName>
</protein>
<dbReference type="SMART" id="SM00900">
    <property type="entry name" value="FMN_bind"/>
    <property type="match status" value="1"/>
</dbReference>
<evidence type="ECO:0000256" key="2">
    <source>
        <dbReference type="ARBA" id="ARBA00022553"/>
    </source>
</evidence>